<organism evidence="2">
    <name type="scientific">marine sediment metagenome</name>
    <dbReference type="NCBI Taxonomy" id="412755"/>
    <lineage>
        <taxon>unclassified sequences</taxon>
        <taxon>metagenomes</taxon>
        <taxon>ecological metagenomes</taxon>
    </lineage>
</organism>
<proteinExistence type="predicted"/>
<dbReference type="GO" id="GO:0016787">
    <property type="term" value="F:hydrolase activity"/>
    <property type="evidence" value="ECO:0007669"/>
    <property type="project" value="InterPro"/>
</dbReference>
<dbReference type="CDD" id="cd00838">
    <property type="entry name" value="MPP_superfamily"/>
    <property type="match status" value="1"/>
</dbReference>
<evidence type="ECO:0000313" key="2">
    <source>
        <dbReference type="EMBL" id="KKK67960.1"/>
    </source>
</evidence>
<reference evidence="2" key="1">
    <citation type="journal article" date="2015" name="Nature">
        <title>Complex archaea that bridge the gap between prokaryotes and eukaryotes.</title>
        <authorList>
            <person name="Spang A."/>
            <person name="Saw J.H."/>
            <person name="Jorgensen S.L."/>
            <person name="Zaremba-Niedzwiedzka K."/>
            <person name="Martijn J."/>
            <person name="Lind A.E."/>
            <person name="van Eijk R."/>
            <person name="Schleper C."/>
            <person name="Guy L."/>
            <person name="Ettema T.J."/>
        </authorList>
    </citation>
    <scope>NUCLEOTIDE SEQUENCE</scope>
</reference>
<gene>
    <name evidence="2" type="ORF">LCGC14_2948860</name>
</gene>
<dbReference type="Gene3D" id="3.60.21.10">
    <property type="match status" value="1"/>
</dbReference>
<name>A0A0F8Y327_9ZZZZ</name>
<comment type="caution">
    <text evidence="2">The sequence shown here is derived from an EMBL/GenBank/DDBJ whole genome shotgun (WGS) entry which is preliminary data.</text>
</comment>
<sequence>MRVIAFSCAHWMSREVQEEIFEYEPLNYNPFLRLCKKLIKDPPDVIVDLGDLAELVYEDIDLPREYTNLQSGDVELVKLRGNHDPDDGDEFIVIDDVRYEHGHKLGTIKEGTREEYMQSVRKNTVGMKLVHGHTHIPNAGLPLDVGSITFSRTYGEIIDGRAELKYV</sequence>
<dbReference type="EMBL" id="LAZR01059357">
    <property type="protein sequence ID" value="KKK67960.1"/>
    <property type="molecule type" value="Genomic_DNA"/>
</dbReference>
<accession>A0A0F8Y327</accession>
<dbReference type="AlphaFoldDB" id="A0A0F8Y327"/>
<feature type="domain" description="Calcineurin-like phosphoesterase" evidence="1">
    <location>
        <begin position="1"/>
        <end position="90"/>
    </location>
</feature>
<dbReference type="InterPro" id="IPR029052">
    <property type="entry name" value="Metallo-depent_PP-like"/>
</dbReference>
<dbReference type="SUPFAM" id="SSF56300">
    <property type="entry name" value="Metallo-dependent phosphatases"/>
    <property type="match status" value="1"/>
</dbReference>
<evidence type="ECO:0000259" key="1">
    <source>
        <dbReference type="Pfam" id="PF00149"/>
    </source>
</evidence>
<dbReference type="InterPro" id="IPR004843">
    <property type="entry name" value="Calcineurin-like_PHP"/>
</dbReference>
<dbReference type="Pfam" id="PF00149">
    <property type="entry name" value="Metallophos"/>
    <property type="match status" value="1"/>
</dbReference>
<protein>
    <recommendedName>
        <fullName evidence="1">Calcineurin-like phosphoesterase domain-containing protein</fullName>
    </recommendedName>
</protein>